<accession>A0A420PLJ4</accession>
<evidence type="ECO:0000313" key="5">
    <source>
        <dbReference type="Proteomes" id="UP000285860"/>
    </source>
</evidence>
<feature type="compositionally biased region" description="Basic and acidic residues" evidence="2">
    <location>
        <begin position="92"/>
        <end position="115"/>
    </location>
</feature>
<dbReference type="PANTHER" id="PTHR38116:SF9">
    <property type="entry name" value="BZIP DOMAIN-CONTAINING PROTEIN"/>
    <property type="match status" value="1"/>
</dbReference>
<protein>
    <recommendedName>
        <fullName evidence="3">BZIP domain-containing protein</fullName>
    </recommendedName>
</protein>
<evidence type="ECO:0000256" key="2">
    <source>
        <dbReference type="SAM" id="MobiDB-lite"/>
    </source>
</evidence>
<keyword evidence="1" id="KW-0175">Coiled coil</keyword>
<dbReference type="VEuPathDB" id="FungiDB:FOZG_11835"/>
<dbReference type="PROSITE" id="PS00036">
    <property type="entry name" value="BZIP_BASIC"/>
    <property type="match status" value="1"/>
</dbReference>
<feature type="domain" description="BZIP" evidence="3">
    <location>
        <begin position="12"/>
        <end position="27"/>
    </location>
</feature>
<dbReference type="InterPro" id="IPR021833">
    <property type="entry name" value="DUF3425"/>
</dbReference>
<dbReference type="VEuPathDB" id="FungiDB:FOC1_g10003447"/>
<dbReference type="InterPro" id="IPR004827">
    <property type="entry name" value="bZIP"/>
</dbReference>
<dbReference type="VEuPathDB" id="FungiDB:FOXG_11708"/>
<evidence type="ECO:0000313" key="4">
    <source>
        <dbReference type="EMBL" id="RKK93409.1"/>
    </source>
</evidence>
<feature type="region of interest" description="Disordered" evidence="2">
    <location>
        <begin position="92"/>
        <end position="118"/>
    </location>
</feature>
<dbReference type="Gene3D" id="1.20.5.170">
    <property type="match status" value="1"/>
</dbReference>
<dbReference type="VEuPathDB" id="FungiDB:FOC4_g10007815"/>
<proteinExistence type="predicted"/>
<evidence type="ECO:0000256" key="1">
    <source>
        <dbReference type="SAM" id="Coils"/>
    </source>
</evidence>
<dbReference type="PANTHER" id="PTHR38116">
    <property type="entry name" value="CHROMOSOME 7, WHOLE GENOME SHOTGUN SEQUENCE"/>
    <property type="match status" value="1"/>
</dbReference>
<dbReference type="AlphaFoldDB" id="A0A420PLJ4"/>
<name>A0A420PLJ4_FUSOX</name>
<organism evidence="4 5">
    <name type="scientific">Fusarium oxysporum</name>
    <name type="common">Fusarium vascular wilt</name>
    <dbReference type="NCBI Taxonomy" id="5507"/>
    <lineage>
        <taxon>Eukaryota</taxon>
        <taxon>Fungi</taxon>
        <taxon>Dikarya</taxon>
        <taxon>Ascomycota</taxon>
        <taxon>Pezizomycotina</taxon>
        <taxon>Sordariomycetes</taxon>
        <taxon>Hypocreomycetidae</taxon>
        <taxon>Hypocreales</taxon>
        <taxon>Nectriaceae</taxon>
        <taxon>Fusarium</taxon>
        <taxon>Fusarium oxysporum species complex</taxon>
    </lineage>
</organism>
<dbReference type="CDD" id="cd14688">
    <property type="entry name" value="bZIP_YAP"/>
    <property type="match status" value="1"/>
</dbReference>
<dbReference type="SUPFAM" id="SSF57959">
    <property type="entry name" value="Leucine zipper domain"/>
    <property type="match status" value="1"/>
</dbReference>
<feature type="coiled-coil region" evidence="1">
    <location>
        <begin position="50"/>
        <end position="77"/>
    </location>
</feature>
<dbReference type="InterPro" id="IPR046347">
    <property type="entry name" value="bZIP_sf"/>
</dbReference>
<dbReference type="VEuPathDB" id="FungiDB:FOIG_03925"/>
<evidence type="ECO:0000259" key="3">
    <source>
        <dbReference type="PROSITE" id="PS00036"/>
    </source>
</evidence>
<gene>
    <name evidence="4" type="ORF">BFJ68_g15555</name>
</gene>
<dbReference type="Proteomes" id="UP000285860">
    <property type="component" value="Unassembled WGS sequence"/>
</dbReference>
<sequence length="500" mass="56686">MSCSNRGMDKDKKRVRNRLAQQAFRHRRAQYIKELQCRLQQVDKSESTIIRDLRNENRILHNQLAETQAKLQKLMSTMQSLCDSVNTVLDQTSEHGSDDAEKEDKTIMSTSDDKSASLVPLENDENTWVPPVEDVVVDSLGGDHPIGVLHGAEGSQTTTALEIDMDLHWNTGLCPQIPDIWTHEYQMGPQRYNDALANTKNANILFEQPWAETNSAFSDHIQVLRGLLNEKVEIAIANGHWDYGCIFKHVLNALSLFNSLTRPDAMAWYAKTKFYHIAELTTWQIRPCPQTFERVHALYKENSAQARLPHPTVIDWIPFPSIRHQLIRHHAANPHIDQIFCDLVSSYVVEAWMSDVILDAPAVRVYVRVMDLIHSVGKESCEGEAKDVPAPNSEALFASPKCSRALFSYLGMHRGASQYKLDPEFFDKYPDLHDAAAGIIAQGTPLRPPVQLTLTRPLPLNHATFQTYRNFIDFTWDLESHKLTGKDVSAKTHFPCSGLK</sequence>
<dbReference type="EMBL" id="MRCY01000166">
    <property type="protein sequence ID" value="RKK93409.1"/>
    <property type="molecule type" value="Genomic_DNA"/>
</dbReference>
<comment type="caution">
    <text evidence="4">The sequence shown here is derived from an EMBL/GenBank/DDBJ whole genome shotgun (WGS) entry which is preliminary data.</text>
</comment>
<dbReference type="Pfam" id="PF11905">
    <property type="entry name" value="DUF3425"/>
    <property type="match status" value="1"/>
</dbReference>
<dbReference type="GO" id="GO:0003700">
    <property type="term" value="F:DNA-binding transcription factor activity"/>
    <property type="evidence" value="ECO:0007669"/>
    <property type="project" value="InterPro"/>
</dbReference>
<reference evidence="4 5" key="1">
    <citation type="journal article" date="2018" name="Sci. Rep.">
        <title>Characterisation of pathogen-specific regions and novel effector candidates in Fusarium oxysporum f. sp. cepae.</title>
        <authorList>
            <person name="Armitage A.D."/>
            <person name="Taylor A."/>
            <person name="Sobczyk M.K."/>
            <person name="Baxter L."/>
            <person name="Greenfield B.P."/>
            <person name="Bates H.J."/>
            <person name="Wilson F."/>
            <person name="Jackson A.C."/>
            <person name="Ott S."/>
            <person name="Harrison R.J."/>
            <person name="Clarkson J.P."/>
        </authorList>
    </citation>
    <scope>NUCLEOTIDE SEQUENCE [LARGE SCALE GENOMIC DNA]</scope>
    <source>
        <strain evidence="4 5">Fo_A28</strain>
    </source>
</reference>
<dbReference type="VEuPathDB" id="FungiDB:HZS61_016757"/>
<dbReference type="VEuPathDB" id="FungiDB:FOMG_14209"/>